<evidence type="ECO:0000313" key="2">
    <source>
        <dbReference type="Proteomes" id="UP000032702"/>
    </source>
</evidence>
<dbReference type="EMBL" id="AAMD01000007">
    <property type="protein sequence ID" value="EAU69291.1"/>
    <property type="molecule type" value="Genomic_DNA"/>
</dbReference>
<dbReference type="Proteomes" id="UP000032702">
    <property type="component" value="Unassembled WGS sequence"/>
</dbReference>
<organism evidence="1 2">
    <name type="scientific">Stigmatella aurantiaca (strain DW4/3-1)</name>
    <dbReference type="NCBI Taxonomy" id="378806"/>
    <lineage>
        <taxon>Bacteria</taxon>
        <taxon>Pseudomonadati</taxon>
        <taxon>Myxococcota</taxon>
        <taxon>Myxococcia</taxon>
        <taxon>Myxococcales</taxon>
        <taxon>Cystobacterineae</taxon>
        <taxon>Archangiaceae</taxon>
        <taxon>Stigmatella</taxon>
    </lineage>
</organism>
<dbReference type="AlphaFoldDB" id="Q09BW6"/>
<accession>Q09BW6</accession>
<comment type="caution">
    <text evidence="1">The sequence shown here is derived from an EMBL/GenBank/DDBJ whole genome shotgun (WGS) entry which is preliminary data.</text>
</comment>
<proteinExistence type="predicted"/>
<name>Q09BW6_STIAD</name>
<dbReference type="PATRIC" id="fig|378806.16.peg.8742"/>
<gene>
    <name evidence="1" type="ORF">STIAU_8073</name>
</gene>
<protein>
    <submittedName>
        <fullName evidence="1">Uncharacterized protein</fullName>
    </submittedName>
</protein>
<sequence length="362" mass="39955">MESPPMNLLTDGRALFAVLCVTAWLPPQAEAQPILQLKCNLDSRNPSQAEARVYWARRCALTTHVIAPGAYFDTYIPAATGGTLKDYAETDLNSNGFGMNAYTAQADAFEVNASFINKLYMSGPTYQGLDAHGYYEWWRPAARRKSRPFYPIFGSHFDIYNSSNQQLYPHPQLSNCSLYRDPNGTVLATGYSFYVNGYCEAAASSDRCTTDRLNVREAKERIDWARQCGLRQNVGNPSAWFDTGLPSLDLSTTLKDYSEAAAPADRRYSGPSVSYEINAAYVSSLYKSGASSYQGVDAQGYYKWGRDPGLVRQRPMYPIFGSSPDINSGALLTPGTGSDCNVYSSTGAAASFYVNKYCESIY</sequence>
<reference evidence="1 2" key="1">
    <citation type="submission" date="2006-04" db="EMBL/GenBank/DDBJ databases">
        <authorList>
            <person name="Nierman W.C."/>
        </authorList>
    </citation>
    <scope>NUCLEOTIDE SEQUENCE [LARGE SCALE GENOMIC DNA]</scope>
    <source>
        <strain evidence="1 2">DW4/3-1</strain>
    </source>
</reference>
<evidence type="ECO:0000313" key="1">
    <source>
        <dbReference type="EMBL" id="EAU69291.1"/>
    </source>
</evidence>